<organism evidence="1">
    <name type="scientific">hydrothermal vent metagenome</name>
    <dbReference type="NCBI Taxonomy" id="652676"/>
    <lineage>
        <taxon>unclassified sequences</taxon>
        <taxon>metagenomes</taxon>
        <taxon>ecological metagenomes</taxon>
    </lineage>
</organism>
<accession>A0A3B0YZS9</accession>
<reference evidence="1" key="1">
    <citation type="submission" date="2018-06" db="EMBL/GenBank/DDBJ databases">
        <authorList>
            <person name="Zhirakovskaya E."/>
        </authorList>
    </citation>
    <scope>NUCLEOTIDE SEQUENCE</scope>
</reference>
<dbReference type="PANTHER" id="PTHR21174:SF0">
    <property type="entry name" value="HD PHOSPHOHYDROLASE FAMILY PROTEIN-RELATED"/>
    <property type="match status" value="1"/>
</dbReference>
<dbReference type="AlphaFoldDB" id="A0A3B0YZS9"/>
<protein>
    <submittedName>
        <fullName evidence="1">Uncharacterized protein</fullName>
    </submittedName>
</protein>
<evidence type="ECO:0000313" key="1">
    <source>
        <dbReference type="EMBL" id="VAW80847.1"/>
    </source>
</evidence>
<dbReference type="PIRSF" id="PIRSF035170">
    <property type="entry name" value="HD_phosphohydro"/>
    <property type="match status" value="1"/>
</dbReference>
<dbReference type="PANTHER" id="PTHR21174">
    <property type="match status" value="1"/>
</dbReference>
<dbReference type="SUPFAM" id="SSF109604">
    <property type="entry name" value="HD-domain/PDEase-like"/>
    <property type="match status" value="1"/>
</dbReference>
<dbReference type="InterPro" id="IPR009218">
    <property type="entry name" value="HD_phosphohydro"/>
</dbReference>
<gene>
    <name evidence="1" type="ORF">MNBD_GAMMA12-2411</name>
</gene>
<dbReference type="EMBL" id="UOFL01000205">
    <property type="protein sequence ID" value="VAW80847.1"/>
    <property type="molecule type" value="Genomic_DNA"/>
</dbReference>
<sequence length="208" mass="24094">MININHALKESLVSLGGDLSKIGSSFTLNIEESYQEPQRHYHTVQHINECLDYLVHYEVLADNLHEVTVALLMHDLVYNPRAKNNELLSADYTLQLMKSAGISQQSCLTIYQHIMATAAHLYVDNVDTCLVMDIDMLILGSDQSRLLEYENQIRQEYSHVPGFIYRVKRKSVLKGFLKQEFIFNVLKIRNIYEQKARDNINYLCNNIL</sequence>
<name>A0A3B0YZS9_9ZZZZ</name>
<proteinExistence type="predicted"/>